<accession>A0A8S5ND48</accession>
<reference evidence="1" key="1">
    <citation type="journal article" date="2021" name="Proc. Natl. Acad. Sci. U.S.A.">
        <title>A Catalog of Tens of Thousands of Viruses from Human Metagenomes Reveals Hidden Associations with Chronic Diseases.</title>
        <authorList>
            <person name="Tisza M.J."/>
            <person name="Buck C.B."/>
        </authorList>
    </citation>
    <scope>NUCLEOTIDE SEQUENCE</scope>
    <source>
        <strain evidence="1">Ct9MV2</strain>
    </source>
</reference>
<protein>
    <submittedName>
        <fullName evidence="1">Uncharacterized protein</fullName>
    </submittedName>
</protein>
<evidence type="ECO:0000313" key="1">
    <source>
        <dbReference type="EMBL" id="DAD92311.1"/>
    </source>
</evidence>
<name>A0A8S5ND48_9CAUD</name>
<organism evidence="1">
    <name type="scientific">Myoviridae sp. ct9MV2</name>
    <dbReference type="NCBI Taxonomy" id="2826625"/>
    <lineage>
        <taxon>Viruses</taxon>
        <taxon>Duplodnaviria</taxon>
        <taxon>Heunggongvirae</taxon>
        <taxon>Uroviricota</taxon>
        <taxon>Caudoviricetes</taxon>
    </lineage>
</organism>
<dbReference type="EMBL" id="BK015132">
    <property type="protein sequence ID" value="DAD92311.1"/>
    <property type="molecule type" value="Genomic_DNA"/>
</dbReference>
<proteinExistence type="predicted"/>
<sequence>MKNKLIQQLQILMKQQGMMDYKADFYASYGVSSSKDMSESELQDAIRRLGGKPTMCREKANANTRYMRSEVLKVLTTPAPKGLNIPNEWNILNPFIEKHGGKLLSKMTDEELTKFKKKLYSIRESGWSYKIAIEAPKPVVVVVDYQSISNNNYNA</sequence>